<evidence type="ECO:0000259" key="8">
    <source>
        <dbReference type="Pfam" id="PF16582"/>
    </source>
</evidence>
<feature type="domain" description="Menaquinone biosynthesis protein MenD middle" evidence="8">
    <location>
        <begin position="219"/>
        <end position="385"/>
    </location>
</feature>
<comment type="caution">
    <text evidence="9">The sequence shown here is derived from an EMBL/GenBank/DDBJ whole genome shotgun (WGS) entry which is preliminary data.</text>
</comment>
<dbReference type="CDD" id="cd07037">
    <property type="entry name" value="TPP_PYR_MenD"/>
    <property type="match status" value="1"/>
</dbReference>
<dbReference type="InterPro" id="IPR012001">
    <property type="entry name" value="Thiamin_PyroP_enz_TPP-bd_dom"/>
</dbReference>
<dbReference type="PIRSF" id="PIRSF004983">
    <property type="entry name" value="MenD"/>
    <property type="match status" value="1"/>
</dbReference>
<accession>A0A4Q7P8A2</accession>
<evidence type="ECO:0000313" key="10">
    <source>
        <dbReference type="Proteomes" id="UP000292209"/>
    </source>
</evidence>
<dbReference type="SUPFAM" id="SSF52518">
    <property type="entry name" value="Thiamin diphosphate-binding fold (THDP-binding)"/>
    <property type="match status" value="2"/>
</dbReference>
<dbReference type="EMBL" id="SGXG01000001">
    <property type="protein sequence ID" value="RZS96334.1"/>
    <property type="molecule type" value="Genomic_DNA"/>
</dbReference>
<dbReference type="PANTHER" id="PTHR42916">
    <property type="entry name" value="2-SUCCINYL-5-ENOLPYRUVYL-6-HYDROXY-3-CYCLOHEXENE-1-CARBOXYLATE SYNTHASE"/>
    <property type="match status" value="1"/>
</dbReference>
<dbReference type="HAMAP" id="MF_01659">
    <property type="entry name" value="MenD"/>
    <property type="match status" value="1"/>
</dbReference>
<comment type="cofactor">
    <cofactor evidence="6">
        <name>Mg(2+)</name>
        <dbReference type="ChEBI" id="CHEBI:18420"/>
    </cofactor>
    <cofactor evidence="6">
        <name>Mn(2+)</name>
        <dbReference type="ChEBI" id="CHEBI:29035"/>
    </cofactor>
</comment>
<comment type="similarity">
    <text evidence="6">Belongs to the TPP enzyme family. MenD subfamily.</text>
</comment>
<evidence type="ECO:0000259" key="7">
    <source>
        <dbReference type="Pfam" id="PF02776"/>
    </source>
</evidence>
<proteinExistence type="inferred from homology"/>
<comment type="function">
    <text evidence="6">Catalyzes the thiamine diphosphate-dependent decarboxylation of 2-oxoglutarate and the subsequent addition of the resulting succinic semialdehyde-thiamine pyrophosphate anion to isochorismate to yield 2-succinyl-5-enolpyruvyl-6-hydroxy-3-cyclohexene-1-carboxylate (SEPHCHC).</text>
</comment>
<comment type="catalytic activity">
    <reaction evidence="6">
        <text>isochorismate + 2-oxoglutarate + H(+) = 5-enolpyruvoyl-6-hydroxy-2-succinyl-cyclohex-3-ene-1-carboxylate + CO2</text>
        <dbReference type="Rhea" id="RHEA:25593"/>
        <dbReference type="ChEBI" id="CHEBI:15378"/>
        <dbReference type="ChEBI" id="CHEBI:16526"/>
        <dbReference type="ChEBI" id="CHEBI:16810"/>
        <dbReference type="ChEBI" id="CHEBI:29780"/>
        <dbReference type="ChEBI" id="CHEBI:58818"/>
        <dbReference type="EC" id="2.2.1.9"/>
    </reaction>
</comment>
<evidence type="ECO:0000256" key="2">
    <source>
        <dbReference type="ARBA" id="ARBA00022723"/>
    </source>
</evidence>
<keyword evidence="10" id="KW-1185">Reference proteome</keyword>
<dbReference type="EC" id="2.2.1.9" evidence="6"/>
<dbReference type="Pfam" id="PF16582">
    <property type="entry name" value="TPP_enzyme_M_2"/>
    <property type="match status" value="1"/>
</dbReference>
<dbReference type="GO" id="GO:0009234">
    <property type="term" value="P:menaquinone biosynthetic process"/>
    <property type="evidence" value="ECO:0007669"/>
    <property type="project" value="UniProtKB-UniRule"/>
</dbReference>
<evidence type="ECO:0000256" key="5">
    <source>
        <dbReference type="ARBA" id="ARBA00023211"/>
    </source>
</evidence>
<comment type="subunit">
    <text evidence="6">Homodimer.</text>
</comment>
<evidence type="ECO:0000313" key="9">
    <source>
        <dbReference type="EMBL" id="RZS96334.1"/>
    </source>
</evidence>
<dbReference type="Pfam" id="PF02776">
    <property type="entry name" value="TPP_enzyme_N"/>
    <property type="match status" value="1"/>
</dbReference>
<dbReference type="RefSeq" id="WP_130275291.1">
    <property type="nucleotide sequence ID" value="NZ_SGXG01000001.1"/>
</dbReference>
<dbReference type="GO" id="GO:0030145">
    <property type="term" value="F:manganese ion binding"/>
    <property type="evidence" value="ECO:0007669"/>
    <property type="project" value="UniProtKB-UniRule"/>
</dbReference>
<dbReference type="InterPro" id="IPR032264">
    <property type="entry name" value="MenD_middle"/>
</dbReference>
<reference evidence="9 10" key="1">
    <citation type="submission" date="2019-02" db="EMBL/GenBank/DDBJ databases">
        <title>Genomic Encyclopedia of Archaeal and Bacterial Type Strains, Phase II (KMG-II): from individual species to whole genera.</title>
        <authorList>
            <person name="Goeker M."/>
        </authorList>
    </citation>
    <scope>NUCLEOTIDE SEQUENCE [LARGE SCALE GENOMIC DNA]</scope>
    <source>
        <strain evidence="9 10">DSM 21411</strain>
    </source>
</reference>
<dbReference type="CDD" id="cd02009">
    <property type="entry name" value="TPP_SHCHC_synthase"/>
    <property type="match status" value="1"/>
</dbReference>
<name>A0A4Q7P8A2_9BACT</name>
<evidence type="ECO:0000256" key="6">
    <source>
        <dbReference type="HAMAP-Rule" id="MF_01659"/>
    </source>
</evidence>
<keyword evidence="4 6" id="KW-0786">Thiamine pyrophosphate</keyword>
<sequence>MILQPIIDMVALCAKKGIKHAILSPGSRCAPITLAFARHPEIHSRTISDERSAAFIGLGMAQQLEKPVVLVCTSGSAAYNYAPAIAEAFFQQIPLIVITADRPPEWIDQWDGQTIRQHEIYGKHVKGSFQFPDDFAHPDKAWHANRITNEAINLASQFPYGPVHINIPLREPFYPEKEEKFSYPSEIHCFEPVAGNPQLSEESKKKLKASLTKFSRILIVPGQQRPNTKIQTILDELSKAGKAVIITDTLSNLQSSHSINYHDHFVGIQEVAPELDPDLIISFGKSIISKSLKLFLRKSRAVHWHIQSEGYVPDTYKSLSKIIHCSPYSFLEFFLQGAQAELSFVSKWKELENKVKSSIHSILEKADFGEYKAIATCLKHIPSQSKVHLANSMAVRYVNFLGERPQEIICNRGTSGIDGSNSTAVGCAFTTKDPVTLITGDMAFFYDRNAFWHNYPMNNLRIILLNNHAGGIFRLIDGPAKQPELEEFFETRQRLSAGNLAKDFGFEYHLANDERSLEMGLKDFYAKSIHPKILEIETNSPQNARILKWVKGKIAESLLDT</sequence>
<keyword evidence="1 6" id="KW-0808">Transferase</keyword>
<keyword evidence="5 6" id="KW-0464">Manganese</keyword>
<feature type="domain" description="Thiamine pyrophosphate enzyme N-terminal TPP-binding" evidence="7">
    <location>
        <begin position="9"/>
        <end position="117"/>
    </location>
</feature>
<comment type="pathway">
    <text evidence="6">Quinol/quinone metabolism; 1,4-dihydroxy-2-naphthoate biosynthesis; 1,4-dihydroxy-2-naphthoate from chorismate: step 2/7.</text>
</comment>
<keyword evidence="3 6" id="KW-0460">Magnesium</keyword>
<dbReference type="UniPathway" id="UPA00079"/>
<dbReference type="PANTHER" id="PTHR42916:SF1">
    <property type="entry name" value="PROTEIN PHYLLO, CHLOROPLASTIC"/>
    <property type="match status" value="1"/>
</dbReference>
<protein>
    <recommendedName>
        <fullName evidence="6">2-succinyl-5-enolpyruvyl-6-hydroxy-3-cyclohexene-1-carboxylate synthase</fullName>
        <shortName evidence="6">SEPHCHC synthase</shortName>
        <ecNumber evidence="6">2.2.1.9</ecNumber>
    </recommendedName>
    <alternativeName>
        <fullName evidence="6">Menaquinone biosynthesis protein MenD</fullName>
    </alternativeName>
</protein>
<comment type="pathway">
    <text evidence="6">Quinol/quinone metabolism; menaquinone biosynthesis.</text>
</comment>
<keyword evidence="6" id="KW-0474">Menaquinone biosynthesis</keyword>
<evidence type="ECO:0000256" key="3">
    <source>
        <dbReference type="ARBA" id="ARBA00022842"/>
    </source>
</evidence>
<dbReference type="Gene3D" id="3.40.50.970">
    <property type="match status" value="2"/>
</dbReference>
<dbReference type="OrthoDB" id="9791859at2"/>
<dbReference type="Gene3D" id="3.40.50.1220">
    <property type="entry name" value="TPP-binding domain"/>
    <property type="match status" value="1"/>
</dbReference>
<evidence type="ECO:0000256" key="4">
    <source>
        <dbReference type="ARBA" id="ARBA00023052"/>
    </source>
</evidence>
<dbReference type="GO" id="GO:0000287">
    <property type="term" value="F:magnesium ion binding"/>
    <property type="evidence" value="ECO:0007669"/>
    <property type="project" value="UniProtKB-UniRule"/>
</dbReference>
<dbReference type="AlphaFoldDB" id="A0A4Q7P8A2"/>
<dbReference type="GO" id="GO:0030976">
    <property type="term" value="F:thiamine pyrophosphate binding"/>
    <property type="evidence" value="ECO:0007669"/>
    <property type="project" value="UniProtKB-UniRule"/>
</dbReference>
<comment type="cofactor">
    <cofactor evidence="6">
        <name>thiamine diphosphate</name>
        <dbReference type="ChEBI" id="CHEBI:58937"/>
    </cofactor>
    <text evidence="6">Binds 1 thiamine pyrophosphate per subunit.</text>
</comment>
<keyword evidence="2 6" id="KW-0479">Metal-binding</keyword>
<dbReference type="Proteomes" id="UP000292209">
    <property type="component" value="Unassembled WGS sequence"/>
</dbReference>
<organism evidence="9 10">
    <name type="scientific">Cecembia calidifontis</name>
    <dbReference type="NCBI Taxonomy" id="1187080"/>
    <lineage>
        <taxon>Bacteria</taxon>
        <taxon>Pseudomonadati</taxon>
        <taxon>Bacteroidota</taxon>
        <taxon>Cytophagia</taxon>
        <taxon>Cytophagales</taxon>
        <taxon>Cyclobacteriaceae</taxon>
        <taxon>Cecembia</taxon>
    </lineage>
</organism>
<dbReference type="GO" id="GO:0070204">
    <property type="term" value="F:2-succinyl-5-enolpyruvyl-6-hydroxy-3-cyclohexene-1-carboxylic-acid synthase activity"/>
    <property type="evidence" value="ECO:0007669"/>
    <property type="project" value="UniProtKB-UniRule"/>
</dbReference>
<dbReference type="UniPathway" id="UPA01057">
    <property type="reaction ID" value="UER00164"/>
</dbReference>
<gene>
    <name evidence="6" type="primary">menD</name>
    <name evidence="9" type="ORF">BC751_1905</name>
</gene>
<dbReference type="InterPro" id="IPR004433">
    <property type="entry name" value="MenaQ_synth_MenD"/>
</dbReference>
<dbReference type="NCBIfam" id="TIGR00173">
    <property type="entry name" value="menD"/>
    <property type="match status" value="1"/>
</dbReference>
<evidence type="ECO:0000256" key="1">
    <source>
        <dbReference type="ARBA" id="ARBA00022679"/>
    </source>
</evidence>
<dbReference type="InterPro" id="IPR029061">
    <property type="entry name" value="THDP-binding"/>
</dbReference>